<accession>A0A4D6KAI4</accession>
<name>A0A4D6KAI4_9EURY</name>
<reference evidence="2 3" key="1">
    <citation type="submission" date="2019-04" db="EMBL/GenBank/DDBJ databases">
        <title>Complete genome sequence of Arthrobacter sp. ZXY-2 associated with effective atrazine degradation and salt adaptation.</title>
        <authorList>
            <person name="Zhao X."/>
        </authorList>
    </citation>
    <scope>NUCLEOTIDE SEQUENCE [LARGE SCALE GENOMIC DNA]</scope>
    <source>
        <strain evidence="3">ZP60</strain>
    </source>
</reference>
<dbReference type="GO" id="GO:0046914">
    <property type="term" value="F:transition metal ion binding"/>
    <property type="evidence" value="ECO:0007669"/>
    <property type="project" value="InterPro"/>
</dbReference>
<dbReference type="SUPFAM" id="SSF46785">
    <property type="entry name" value="Winged helix' DNA-binding domain"/>
    <property type="match status" value="1"/>
</dbReference>
<dbReference type="InterPro" id="IPR050536">
    <property type="entry name" value="DtxR_MntR_Metal-Reg"/>
</dbReference>
<sequence length="125" mass="13999">MERVAQYLVVVYDRERTDGSPVEPGTVARAMGRSPSATTEMLQRLADDGLVDYEPYEGVTLTDRGRERATELYDTYRTLSAFFEEVLELESPEREARAVVDTVSPIVADRLDALLLEGEESVPVQ</sequence>
<dbReference type="GO" id="GO:0003700">
    <property type="term" value="F:DNA-binding transcription factor activity"/>
    <property type="evidence" value="ECO:0007669"/>
    <property type="project" value="InterPro"/>
</dbReference>
<dbReference type="AlphaFoldDB" id="A0A4D6KAI4"/>
<evidence type="ECO:0000313" key="3">
    <source>
        <dbReference type="Proteomes" id="UP000297053"/>
    </source>
</evidence>
<reference evidence="2 3" key="2">
    <citation type="submission" date="2019-04" db="EMBL/GenBank/DDBJ databases">
        <authorList>
            <person name="Yang S."/>
            <person name="Wei W."/>
        </authorList>
    </citation>
    <scope>NUCLEOTIDE SEQUENCE [LARGE SCALE GENOMIC DNA]</scope>
    <source>
        <strain evidence="3">ZP60</strain>
    </source>
</reference>
<evidence type="ECO:0000313" key="2">
    <source>
        <dbReference type="EMBL" id="QCD65067.1"/>
    </source>
</evidence>
<dbReference type="InterPro" id="IPR036388">
    <property type="entry name" value="WH-like_DNA-bd_sf"/>
</dbReference>
<dbReference type="OMA" id="VSWFFRG"/>
<dbReference type="RefSeq" id="WP_012807916.1">
    <property type="nucleotide sequence ID" value="NZ_CP039375.1"/>
</dbReference>
<proteinExistence type="predicted"/>
<dbReference type="PANTHER" id="PTHR33238">
    <property type="entry name" value="IRON (METAL) DEPENDENT REPRESSOR, DTXR FAMILY"/>
    <property type="match status" value="1"/>
</dbReference>
<dbReference type="InterPro" id="IPR022687">
    <property type="entry name" value="HTH_DTXR"/>
</dbReference>
<gene>
    <name evidence="2" type="ORF">E5139_05220</name>
</gene>
<dbReference type="Gene3D" id="1.10.10.10">
    <property type="entry name" value="Winged helix-like DNA-binding domain superfamily/Winged helix DNA-binding domain"/>
    <property type="match status" value="1"/>
</dbReference>
<dbReference type="PANTHER" id="PTHR33238:SF7">
    <property type="entry name" value="IRON-DEPENDENT TRANSCRIPTIONAL REGULATOR"/>
    <property type="match status" value="1"/>
</dbReference>
<dbReference type="GO" id="GO:0003677">
    <property type="term" value="F:DNA binding"/>
    <property type="evidence" value="ECO:0007669"/>
    <property type="project" value="InterPro"/>
</dbReference>
<dbReference type="Pfam" id="PF01325">
    <property type="entry name" value="Fe_dep_repress"/>
    <property type="match status" value="1"/>
</dbReference>
<feature type="domain" description="HTH dtxR-type" evidence="1">
    <location>
        <begin position="1"/>
        <end position="62"/>
    </location>
</feature>
<dbReference type="KEGG" id="halz:E5139_05220"/>
<protein>
    <submittedName>
        <fullName evidence="2">Metal-dependent transcriptional regulator</fullName>
    </submittedName>
</protein>
<dbReference type="EMBL" id="CP039375">
    <property type="protein sequence ID" value="QCD65067.1"/>
    <property type="molecule type" value="Genomic_DNA"/>
</dbReference>
<dbReference type="GeneID" id="42178314"/>
<dbReference type="InterPro" id="IPR036390">
    <property type="entry name" value="WH_DNA-bd_sf"/>
</dbReference>
<evidence type="ECO:0000259" key="1">
    <source>
        <dbReference type="PROSITE" id="PS50944"/>
    </source>
</evidence>
<organism evidence="2 3">
    <name type="scientific">Halomicrobium mukohataei</name>
    <dbReference type="NCBI Taxonomy" id="57705"/>
    <lineage>
        <taxon>Archaea</taxon>
        <taxon>Methanobacteriati</taxon>
        <taxon>Methanobacteriota</taxon>
        <taxon>Stenosarchaea group</taxon>
        <taxon>Halobacteria</taxon>
        <taxon>Halobacteriales</taxon>
        <taxon>Haloarculaceae</taxon>
        <taxon>Halomicrobium</taxon>
    </lineage>
</organism>
<dbReference type="SMART" id="SM00529">
    <property type="entry name" value="HTH_DTXR"/>
    <property type="match status" value="1"/>
</dbReference>
<dbReference type="InterPro" id="IPR022689">
    <property type="entry name" value="Iron_dep_repressor"/>
</dbReference>
<dbReference type="Proteomes" id="UP000297053">
    <property type="component" value="Chromosome"/>
</dbReference>
<dbReference type="PROSITE" id="PS50944">
    <property type="entry name" value="HTH_DTXR"/>
    <property type="match status" value="1"/>
</dbReference>